<proteinExistence type="predicted"/>
<evidence type="ECO:0000256" key="4">
    <source>
        <dbReference type="ARBA" id="ARBA00023157"/>
    </source>
</evidence>
<keyword evidence="2 7" id="KW-0732">Signal</keyword>
<dbReference type="AlphaFoldDB" id="A0A7J7RAW5"/>
<sequence length="104" mass="10907">MPGPRLLAALCGVLLCASGLFAASGDFCDSSQCLNGGTCLLDQDNLLFYCLCPEGFTGLICNETEKAGIPTTRGWTSRASSMPGLLRATLPLSGCRLTWATRGE</sequence>
<dbReference type="SUPFAM" id="SSF57196">
    <property type="entry name" value="EGF/Laminin"/>
    <property type="match status" value="1"/>
</dbReference>
<keyword evidence="4 6" id="KW-1015">Disulfide bond</keyword>
<reference evidence="9 10" key="1">
    <citation type="journal article" date="2020" name="Nature">
        <title>Six reference-quality genomes reveal evolution of bat adaptations.</title>
        <authorList>
            <person name="Jebb D."/>
            <person name="Huang Z."/>
            <person name="Pippel M."/>
            <person name="Hughes G.M."/>
            <person name="Lavrichenko K."/>
            <person name="Devanna P."/>
            <person name="Winkler S."/>
            <person name="Jermiin L.S."/>
            <person name="Skirmuntt E.C."/>
            <person name="Katzourakis A."/>
            <person name="Burkitt-Gray L."/>
            <person name="Ray D.A."/>
            <person name="Sullivan K.A.M."/>
            <person name="Roscito J.G."/>
            <person name="Kirilenko B.M."/>
            <person name="Davalos L.M."/>
            <person name="Corthals A.P."/>
            <person name="Power M.L."/>
            <person name="Jones G."/>
            <person name="Ransome R.D."/>
            <person name="Dechmann D.K.N."/>
            <person name="Locatelli A.G."/>
            <person name="Puechmaille S.J."/>
            <person name="Fedrigo O."/>
            <person name="Jarvis E.D."/>
            <person name="Hiller M."/>
            <person name="Vernes S.C."/>
            <person name="Myers E.W."/>
            <person name="Teeling E.C."/>
        </authorList>
    </citation>
    <scope>NUCLEOTIDE SEQUENCE [LARGE SCALE GENOMIC DNA]</scope>
    <source>
        <strain evidence="9">MRhiFer1</strain>
        <tissue evidence="9">Lung</tissue>
    </source>
</reference>
<feature type="disulfide bond" evidence="6">
    <location>
        <begin position="52"/>
        <end position="61"/>
    </location>
</feature>
<evidence type="ECO:0000313" key="10">
    <source>
        <dbReference type="Proteomes" id="UP000585614"/>
    </source>
</evidence>
<evidence type="ECO:0000256" key="7">
    <source>
        <dbReference type="SAM" id="SignalP"/>
    </source>
</evidence>
<organism evidence="9 10">
    <name type="scientific">Rhinolophus ferrumequinum</name>
    <name type="common">Greater horseshoe bat</name>
    <dbReference type="NCBI Taxonomy" id="59479"/>
    <lineage>
        <taxon>Eukaryota</taxon>
        <taxon>Metazoa</taxon>
        <taxon>Chordata</taxon>
        <taxon>Craniata</taxon>
        <taxon>Vertebrata</taxon>
        <taxon>Euteleostomi</taxon>
        <taxon>Mammalia</taxon>
        <taxon>Eutheria</taxon>
        <taxon>Laurasiatheria</taxon>
        <taxon>Chiroptera</taxon>
        <taxon>Yinpterochiroptera</taxon>
        <taxon>Rhinolophoidea</taxon>
        <taxon>Rhinolophidae</taxon>
        <taxon>Rhinolophinae</taxon>
        <taxon>Rhinolophus</taxon>
    </lineage>
</organism>
<evidence type="ECO:0000256" key="6">
    <source>
        <dbReference type="PROSITE-ProRule" id="PRU00076"/>
    </source>
</evidence>
<feature type="chain" id="PRO_5029721658" evidence="7">
    <location>
        <begin position="23"/>
        <end position="104"/>
    </location>
</feature>
<dbReference type="InterPro" id="IPR000742">
    <property type="entry name" value="EGF"/>
</dbReference>
<evidence type="ECO:0000256" key="2">
    <source>
        <dbReference type="ARBA" id="ARBA00022729"/>
    </source>
</evidence>
<dbReference type="SMART" id="SM00181">
    <property type="entry name" value="EGF"/>
    <property type="match status" value="1"/>
</dbReference>
<comment type="caution">
    <text evidence="6">Lacks conserved residue(s) required for the propagation of feature annotation.</text>
</comment>
<dbReference type="PROSITE" id="PS00022">
    <property type="entry name" value="EGF_1"/>
    <property type="match status" value="1"/>
</dbReference>
<name>A0A7J7RAW5_RHIFE</name>
<gene>
    <name evidence="9" type="ORF">mRhiFer1_010955</name>
</gene>
<feature type="disulfide bond" evidence="6">
    <location>
        <begin position="33"/>
        <end position="50"/>
    </location>
</feature>
<dbReference type="Pfam" id="PF00008">
    <property type="entry name" value="EGF"/>
    <property type="match status" value="1"/>
</dbReference>
<comment type="caution">
    <text evidence="9">The sequence shown here is derived from an EMBL/GenBank/DDBJ whole genome shotgun (WGS) entry which is preliminary data.</text>
</comment>
<dbReference type="Proteomes" id="UP000585614">
    <property type="component" value="Unassembled WGS sequence"/>
</dbReference>
<dbReference type="PROSITE" id="PS50026">
    <property type="entry name" value="EGF_3"/>
    <property type="match status" value="1"/>
</dbReference>
<evidence type="ECO:0000259" key="8">
    <source>
        <dbReference type="PROSITE" id="PS50026"/>
    </source>
</evidence>
<evidence type="ECO:0000256" key="3">
    <source>
        <dbReference type="ARBA" id="ARBA00022737"/>
    </source>
</evidence>
<protein>
    <submittedName>
        <fullName evidence="9">Milk fat globule EGF and factor V/VIII domain containing</fullName>
    </submittedName>
</protein>
<evidence type="ECO:0000256" key="1">
    <source>
        <dbReference type="ARBA" id="ARBA00022536"/>
    </source>
</evidence>
<dbReference type="EMBL" id="JACAGC010000028">
    <property type="protein sequence ID" value="KAF6273279.1"/>
    <property type="molecule type" value="Genomic_DNA"/>
</dbReference>
<feature type="domain" description="EGF-like" evidence="8">
    <location>
        <begin position="24"/>
        <end position="62"/>
    </location>
</feature>
<accession>A0A7J7RAW5</accession>
<keyword evidence="3" id="KW-0677">Repeat</keyword>
<keyword evidence="5" id="KW-0325">Glycoprotein</keyword>
<evidence type="ECO:0000313" key="9">
    <source>
        <dbReference type="EMBL" id="KAF6273279.1"/>
    </source>
</evidence>
<feature type="signal peptide" evidence="7">
    <location>
        <begin position="1"/>
        <end position="22"/>
    </location>
</feature>
<dbReference type="Gene3D" id="2.10.25.10">
    <property type="entry name" value="Laminin"/>
    <property type="match status" value="1"/>
</dbReference>
<evidence type="ECO:0000256" key="5">
    <source>
        <dbReference type="ARBA" id="ARBA00023180"/>
    </source>
</evidence>
<dbReference type="FunFam" id="2.10.25.10:FF:000012">
    <property type="entry name" value="Delta-like protein"/>
    <property type="match status" value="1"/>
</dbReference>
<keyword evidence="1 6" id="KW-0245">EGF-like domain</keyword>
<dbReference type="CDD" id="cd00054">
    <property type="entry name" value="EGF_CA"/>
    <property type="match status" value="1"/>
</dbReference>
<dbReference type="PROSITE" id="PS01186">
    <property type="entry name" value="EGF_2"/>
    <property type="match status" value="1"/>
</dbReference>